<organism evidence="2">
    <name type="scientific">Solanum lycopersicum</name>
    <name type="common">Tomato</name>
    <name type="synonym">Lycopersicon esculentum</name>
    <dbReference type="NCBI Taxonomy" id="4081"/>
    <lineage>
        <taxon>Eukaryota</taxon>
        <taxon>Viridiplantae</taxon>
        <taxon>Streptophyta</taxon>
        <taxon>Embryophyta</taxon>
        <taxon>Tracheophyta</taxon>
        <taxon>Spermatophyta</taxon>
        <taxon>Magnoliopsida</taxon>
        <taxon>eudicotyledons</taxon>
        <taxon>Gunneridae</taxon>
        <taxon>Pentapetalae</taxon>
        <taxon>asterids</taxon>
        <taxon>lamiids</taxon>
        <taxon>Solanales</taxon>
        <taxon>Solanaceae</taxon>
        <taxon>Solanoideae</taxon>
        <taxon>Solaneae</taxon>
        <taxon>Solanum</taxon>
        <taxon>Solanum subgen. Lycopersicon</taxon>
    </lineage>
</organism>
<evidence type="ECO:0000256" key="1">
    <source>
        <dbReference type="SAM" id="MobiDB-lite"/>
    </source>
</evidence>
<reference evidence="2" key="2">
    <citation type="submission" date="2015-06" db="UniProtKB">
        <authorList>
            <consortium name="EnsemblPlants"/>
        </authorList>
    </citation>
    <scope>IDENTIFICATION</scope>
    <source>
        <strain evidence="2">cv. Heinz 1706</strain>
    </source>
</reference>
<dbReference type="GO" id="GO:0045892">
    <property type="term" value="P:negative regulation of DNA-templated transcription"/>
    <property type="evidence" value="ECO:0000318"/>
    <property type="project" value="GO_Central"/>
</dbReference>
<sequence length="173" mass="20507">MERANYQAKGKRIVEDMESEVEYLRQRNDPFSVTRMSSFPMDTEIEWRQRLKAEMDWRRRMETEIEWRMASLPTIKTEEEWMQWRKSEGSLSLSWYVKENEIDTISEVVNETNDMQSEALTRDPEPTHVFNPPNLDQAGSPAEEVQLVEEKDSDSLEDGRQVADEREIVVETE</sequence>
<evidence type="ECO:0000313" key="3">
    <source>
        <dbReference type="Proteomes" id="UP000004994"/>
    </source>
</evidence>
<dbReference type="PaxDb" id="4081-Solyc02g032730.1.1"/>
<dbReference type="Proteomes" id="UP000004994">
    <property type="component" value="Chromosome 2"/>
</dbReference>
<dbReference type="InParanoid" id="K4B5L7"/>
<dbReference type="Gramene" id="Solyc02g032730.1.1">
    <property type="protein sequence ID" value="Solyc02g032730.1.1"/>
    <property type="gene ID" value="Solyc02g032730.1"/>
</dbReference>
<dbReference type="PhylomeDB" id="K4B5L7"/>
<keyword evidence="3" id="KW-1185">Reference proteome</keyword>
<accession>K4B5L7</accession>
<proteinExistence type="predicted"/>
<evidence type="ECO:0000313" key="2">
    <source>
        <dbReference type="EnsemblPlants" id="Solyc02g032730.1.1"/>
    </source>
</evidence>
<dbReference type="GO" id="GO:0005634">
    <property type="term" value="C:nucleus"/>
    <property type="evidence" value="ECO:0000318"/>
    <property type="project" value="GO_Central"/>
</dbReference>
<dbReference type="AlphaFoldDB" id="K4B5L7"/>
<feature type="compositionally biased region" description="Basic and acidic residues" evidence="1">
    <location>
        <begin position="148"/>
        <end position="173"/>
    </location>
</feature>
<dbReference type="EnsemblPlants" id="Solyc02g032730.1.1">
    <property type="protein sequence ID" value="Solyc02g032730.1.1"/>
    <property type="gene ID" value="Solyc02g032730.1"/>
</dbReference>
<name>K4B5L7_SOLLC</name>
<feature type="region of interest" description="Disordered" evidence="1">
    <location>
        <begin position="114"/>
        <end position="173"/>
    </location>
</feature>
<dbReference type="GO" id="GO:0009737">
    <property type="term" value="P:response to abscisic acid"/>
    <property type="evidence" value="ECO:0000318"/>
    <property type="project" value="GO_Central"/>
</dbReference>
<protein>
    <submittedName>
        <fullName evidence="2">Uncharacterized protein</fullName>
    </submittedName>
</protein>
<dbReference type="HOGENOM" id="CLU_1550202_0_0_1"/>
<reference evidence="2" key="1">
    <citation type="journal article" date="2012" name="Nature">
        <title>The tomato genome sequence provides insights into fleshy fruit evolution.</title>
        <authorList>
            <consortium name="Tomato Genome Consortium"/>
        </authorList>
    </citation>
    <scope>NUCLEOTIDE SEQUENCE [LARGE SCALE GENOMIC DNA]</scope>
    <source>
        <strain evidence="2">cv. Heinz 1706</strain>
    </source>
</reference>